<evidence type="ECO:0000313" key="12">
    <source>
        <dbReference type="Proteomes" id="UP000515489"/>
    </source>
</evidence>
<dbReference type="EMBL" id="CP060202">
    <property type="protein sequence ID" value="QNH61720.1"/>
    <property type="molecule type" value="Genomic_DNA"/>
</dbReference>
<protein>
    <recommendedName>
        <fullName evidence="7">L-glutamate gamma-semialdehyde dehydrogenase</fullName>
        <ecNumber evidence="3">1.2.1.88</ecNumber>
    </recommendedName>
    <alternativeName>
        <fullName evidence="7">L-glutamate gamma-semialdehyde dehydrogenase</fullName>
    </alternativeName>
</protein>
<evidence type="ECO:0000256" key="8">
    <source>
        <dbReference type="ARBA" id="ARBA00048142"/>
    </source>
</evidence>
<comment type="pathway">
    <text evidence="1">Amino-acid degradation; L-proline degradation into L-glutamate; L-glutamate from L-proline: step 2/2.</text>
</comment>
<reference evidence="11 12" key="1">
    <citation type="submission" date="2020-08" db="EMBL/GenBank/DDBJ databases">
        <title>Hymenobacter sp. S2-20-2 genome sequencing.</title>
        <authorList>
            <person name="Jin L."/>
        </authorList>
    </citation>
    <scope>NUCLEOTIDE SEQUENCE [LARGE SCALE GENOMIC DNA]</scope>
    <source>
        <strain evidence="11 12">S2-20-2</strain>
    </source>
</reference>
<evidence type="ECO:0000256" key="5">
    <source>
        <dbReference type="ARBA" id="ARBA00023027"/>
    </source>
</evidence>
<comment type="catalytic activity">
    <reaction evidence="8">
        <text>L-glutamate 5-semialdehyde + NAD(+) + H2O = L-glutamate + NADH + 2 H(+)</text>
        <dbReference type="Rhea" id="RHEA:30235"/>
        <dbReference type="ChEBI" id="CHEBI:15377"/>
        <dbReference type="ChEBI" id="CHEBI:15378"/>
        <dbReference type="ChEBI" id="CHEBI:29985"/>
        <dbReference type="ChEBI" id="CHEBI:57540"/>
        <dbReference type="ChEBI" id="CHEBI:57945"/>
        <dbReference type="ChEBI" id="CHEBI:58066"/>
        <dbReference type="EC" id="1.2.1.88"/>
    </reaction>
</comment>
<dbReference type="PROSITE" id="PS00070">
    <property type="entry name" value="ALDEHYDE_DEHYDR_CYS"/>
    <property type="match status" value="1"/>
</dbReference>
<feature type="region of interest" description="Disordered" evidence="9">
    <location>
        <begin position="1"/>
        <end position="20"/>
    </location>
</feature>
<evidence type="ECO:0000256" key="1">
    <source>
        <dbReference type="ARBA" id="ARBA00004786"/>
    </source>
</evidence>
<accession>A0A7G7W5S7</accession>
<sequence length="554" mass="60956">MANGFFNVPTPINEPVKGYAPNSPERVELLKTLRELKQQKRDIPMHIGGQEIRTGNKKDITPPHDHQHVLGQFHEGDASHVAQAIDAALAARPLWAEMPWEHRAAIFLKAADLLAGPYRARINAATMLGQSKNAFQAEIDAACELIDFFRFNVHFMQQIYQQQPESLPGMWNRLEHRPLEGFVFALTPFNFTSIAANLPASVAMMGNVVVWKPSNTQIYSAQVLMELFKEAGVPDGVINLVYVDGPTAGDVIFKHRDFAGIHFTGSTGVFQNIWKTIGQNIASYKSYPRIVGETGGKDFILAHPSAHAKAVAVGMSRGAFEYQGQKCSAASRVYLPSNLADEILGYVKEDLASFKMGDVEDFSNFINAVIDEKSFDKLAKYIDGAKADPNAEIVAGGGYDKSKGYFIEPTVIVTKDPKYVTMCEELFGPVLTVHIYDADKFDEVLELVDTTSPYALTGAIFSQDRYAIDHASKKLVHAAGNFYINDKPTGAVVGQQPFGGARASGTNDKAGSMLNLLRWVSPRAIKETFVPVTDYRYPFLGSAPAEDLNRDKGL</sequence>
<evidence type="ECO:0000256" key="3">
    <source>
        <dbReference type="ARBA" id="ARBA00012884"/>
    </source>
</evidence>
<evidence type="ECO:0000256" key="2">
    <source>
        <dbReference type="ARBA" id="ARBA00009986"/>
    </source>
</evidence>
<evidence type="ECO:0000313" key="11">
    <source>
        <dbReference type="EMBL" id="QNH61720.1"/>
    </source>
</evidence>
<dbReference type="Gene3D" id="3.40.605.10">
    <property type="entry name" value="Aldehyde Dehydrogenase, Chain A, domain 1"/>
    <property type="match status" value="1"/>
</dbReference>
<dbReference type="Gene3D" id="3.40.309.10">
    <property type="entry name" value="Aldehyde Dehydrogenase, Chain A, domain 2"/>
    <property type="match status" value="1"/>
</dbReference>
<keyword evidence="5" id="KW-0520">NAD</keyword>
<keyword evidence="6" id="KW-0642">Proline metabolism</keyword>
<dbReference type="SUPFAM" id="SSF53720">
    <property type="entry name" value="ALDH-like"/>
    <property type="match status" value="1"/>
</dbReference>
<name>A0A7G7W5S7_9BACT</name>
<proteinExistence type="inferred from homology"/>
<dbReference type="NCBIfam" id="TIGR01236">
    <property type="entry name" value="D1pyr5carbox1"/>
    <property type="match status" value="1"/>
</dbReference>
<dbReference type="FunFam" id="3.40.309.10:FF:000005">
    <property type="entry name" value="1-pyrroline-5-carboxylate dehydrogenase 1"/>
    <property type="match status" value="1"/>
</dbReference>
<evidence type="ECO:0000256" key="7">
    <source>
        <dbReference type="ARBA" id="ARBA00032259"/>
    </source>
</evidence>
<dbReference type="InterPro" id="IPR015590">
    <property type="entry name" value="Aldehyde_DH_dom"/>
</dbReference>
<dbReference type="InterPro" id="IPR016163">
    <property type="entry name" value="Ald_DH_C"/>
</dbReference>
<dbReference type="Proteomes" id="UP000515489">
    <property type="component" value="Chromosome"/>
</dbReference>
<dbReference type="GO" id="GO:0004657">
    <property type="term" value="F:proline dehydrogenase activity"/>
    <property type="evidence" value="ECO:0007669"/>
    <property type="project" value="UniProtKB-ARBA"/>
</dbReference>
<dbReference type="EC" id="1.2.1.88" evidence="3"/>
<dbReference type="Pfam" id="PF00171">
    <property type="entry name" value="Aldedh"/>
    <property type="match status" value="1"/>
</dbReference>
<dbReference type="KEGG" id="hsk:H4317_16400"/>
<dbReference type="PANTHER" id="PTHR42862:SF1">
    <property type="entry name" value="DELTA-1-PYRROLINE-5-CARBOXYLATE DEHYDROGENASE 2, ISOFORM A-RELATED"/>
    <property type="match status" value="1"/>
</dbReference>
<evidence type="ECO:0000256" key="4">
    <source>
        <dbReference type="ARBA" id="ARBA00023002"/>
    </source>
</evidence>
<dbReference type="InterPro" id="IPR005931">
    <property type="entry name" value="P5CDH/ALDH4A1"/>
</dbReference>
<dbReference type="InterPro" id="IPR016160">
    <property type="entry name" value="Ald_DH_CS_CYS"/>
</dbReference>
<organism evidence="11 12">
    <name type="scientific">Hymenobacter sediminicola</name>
    <dbReference type="NCBI Taxonomy" id="2761579"/>
    <lineage>
        <taxon>Bacteria</taxon>
        <taxon>Pseudomonadati</taxon>
        <taxon>Bacteroidota</taxon>
        <taxon>Cytophagia</taxon>
        <taxon>Cytophagales</taxon>
        <taxon>Hymenobacteraceae</taxon>
        <taxon>Hymenobacter</taxon>
    </lineage>
</organism>
<evidence type="ECO:0000256" key="9">
    <source>
        <dbReference type="SAM" id="MobiDB-lite"/>
    </source>
</evidence>
<gene>
    <name evidence="11" type="primary">pruA</name>
    <name evidence="11" type="ORF">H4317_16400</name>
</gene>
<dbReference type="InterPro" id="IPR050485">
    <property type="entry name" value="Proline_metab_enzyme"/>
</dbReference>
<dbReference type="UniPathway" id="UPA00261">
    <property type="reaction ID" value="UER00374"/>
</dbReference>
<dbReference type="GO" id="GO:0010133">
    <property type="term" value="P:L-proline catabolic process to L-glutamate"/>
    <property type="evidence" value="ECO:0007669"/>
    <property type="project" value="UniProtKB-UniPathway"/>
</dbReference>
<dbReference type="RefSeq" id="WP_185887645.1">
    <property type="nucleotide sequence ID" value="NZ_CP060202.1"/>
</dbReference>
<dbReference type="AlphaFoldDB" id="A0A7G7W5S7"/>
<comment type="similarity">
    <text evidence="2">Belongs to the aldehyde dehydrogenase family.</text>
</comment>
<keyword evidence="12" id="KW-1185">Reference proteome</keyword>
<dbReference type="PANTHER" id="PTHR42862">
    <property type="entry name" value="DELTA-1-PYRROLINE-5-CARBOXYLATE DEHYDROGENASE 1, ISOFORM A-RELATED"/>
    <property type="match status" value="1"/>
</dbReference>
<dbReference type="GO" id="GO:0003842">
    <property type="term" value="F:L-glutamate gamma-semialdehyde dehydrogenase activity"/>
    <property type="evidence" value="ECO:0007669"/>
    <property type="project" value="UniProtKB-EC"/>
</dbReference>
<evidence type="ECO:0000256" key="6">
    <source>
        <dbReference type="ARBA" id="ARBA00023062"/>
    </source>
</evidence>
<dbReference type="GO" id="GO:0009898">
    <property type="term" value="C:cytoplasmic side of plasma membrane"/>
    <property type="evidence" value="ECO:0007669"/>
    <property type="project" value="TreeGrafter"/>
</dbReference>
<dbReference type="FunFam" id="3.40.605.10:FF:000006">
    <property type="entry name" value="1-pyrroline-5-carboxylate dehydrogenase"/>
    <property type="match status" value="1"/>
</dbReference>
<keyword evidence="4 11" id="KW-0560">Oxidoreductase</keyword>
<dbReference type="InterPro" id="IPR016161">
    <property type="entry name" value="Ald_DH/histidinol_DH"/>
</dbReference>
<dbReference type="InterPro" id="IPR016162">
    <property type="entry name" value="Ald_DH_N"/>
</dbReference>
<dbReference type="CDD" id="cd07123">
    <property type="entry name" value="ALDH_F4-17_P5CDH"/>
    <property type="match status" value="1"/>
</dbReference>
<evidence type="ECO:0000259" key="10">
    <source>
        <dbReference type="Pfam" id="PF00171"/>
    </source>
</evidence>
<feature type="domain" description="Aldehyde dehydrogenase" evidence="10">
    <location>
        <begin position="58"/>
        <end position="512"/>
    </location>
</feature>